<evidence type="ECO:0000256" key="1">
    <source>
        <dbReference type="SAM" id="MobiDB-lite"/>
    </source>
</evidence>
<evidence type="ECO:0000313" key="5">
    <source>
        <dbReference type="Proteomes" id="UP001216253"/>
    </source>
</evidence>
<dbReference type="InterPro" id="IPR012495">
    <property type="entry name" value="TadE-like_dom"/>
</dbReference>
<proteinExistence type="predicted"/>
<accession>A0ABT5WNI8</accession>
<feature type="region of interest" description="Disordered" evidence="1">
    <location>
        <begin position="116"/>
        <end position="144"/>
    </location>
</feature>
<dbReference type="Proteomes" id="UP001216253">
    <property type="component" value="Unassembled WGS sequence"/>
</dbReference>
<keyword evidence="2" id="KW-0812">Transmembrane</keyword>
<gene>
    <name evidence="4" type="ORF">PYV00_06130</name>
</gene>
<evidence type="ECO:0000256" key="2">
    <source>
        <dbReference type="SAM" id="Phobius"/>
    </source>
</evidence>
<keyword evidence="2" id="KW-0472">Membrane</keyword>
<keyword evidence="2" id="KW-1133">Transmembrane helix</keyword>
<feature type="compositionally biased region" description="Basic and acidic residues" evidence="1">
    <location>
        <begin position="128"/>
        <end position="144"/>
    </location>
</feature>
<evidence type="ECO:0000259" key="3">
    <source>
        <dbReference type="Pfam" id="PF07811"/>
    </source>
</evidence>
<dbReference type="EMBL" id="JARESE010000015">
    <property type="protein sequence ID" value="MDE8651296.1"/>
    <property type="molecule type" value="Genomic_DNA"/>
</dbReference>
<evidence type="ECO:0000313" key="4">
    <source>
        <dbReference type="EMBL" id="MDE8651296.1"/>
    </source>
</evidence>
<dbReference type="RefSeq" id="WP_275227395.1">
    <property type="nucleotide sequence ID" value="NZ_JARESE010000015.1"/>
</dbReference>
<name>A0ABT5WNI8_9SPHN</name>
<comment type="caution">
    <text evidence="4">The sequence shown here is derived from an EMBL/GenBank/DDBJ whole genome shotgun (WGS) entry which is preliminary data.</text>
</comment>
<protein>
    <submittedName>
        <fullName evidence="4">Pilus assembly protein</fullName>
    </submittedName>
</protein>
<feature type="domain" description="TadE-like" evidence="3">
    <location>
        <begin position="24"/>
        <end position="66"/>
    </location>
</feature>
<dbReference type="Pfam" id="PF07811">
    <property type="entry name" value="TadE"/>
    <property type="match status" value="1"/>
</dbReference>
<feature type="transmembrane region" description="Helical" evidence="2">
    <location>
        <begin position="24"/>
        <end position="45"/>
    </location>
</feature>
<sequence length="205" mass="22135">MTAPEPAAPMPMPMLAALARDTRGVAAVEFALVAPVFLVLMLGAFNVGQMVYGRSLLSGAVEKAARSAALETADTTAADEMVSETVRRILPGAELTSVRKSYFDFSDIDRPEKWNDADGDGDCNNGEKFTDENRNGEWDRDVGREGNGGANDVVLYTVSVEYTPAFVMPFAPDSWKRAKIKATAVRKNQPFAAQEKYATTAGICD</sequence>
<keyword evidence="5" id="KW-1185">Reference proteome</keyword>
<reference evidence="4 5" key="1">
    <citation type="submission" date="2023-03" db="EMBL/GenBank/DDBJ databases">
        <title>NovoSphingobium album sp. nov. isolated from polycyclic aromatic hydrocarbons- and heavy-metal polluted soil.</title>
        <authorList>
            <person name="Liu Z."/>
            <person name="Wang K."/>
        </authorList>
    </citation>
    <scope>NUCLEOTIDE SEQUENCE [LARGE SCALE GENOMIC DNA]</scope>
    <source>
        <strain evidence="4 5">H3SJ31-1</strain>
    </source>
</reference>
<organism evidence="4 5">
    <name type="scientific">Novosphingobium album</name>
    <name type="common">ex Liu et al. 2023</name>
    <dbReference type="NCBI Taxonomy" id="3031130"/>
    <lineage>
        <taxon>Bacteria</taxon>
        <taxon>Pseudomonadati</taxon>
        <taxon>Pseudomonadota</taxon>
        <taxon>Alphaproteobacteria</taxon>
        <taxon>Sphingomonadales</taxon>
        <taxon>Sphingomonadaceae</taxon>
        <taxon>Novosphingobium</taxon>
    </lineage>
</organism>